<dbReference type="Proteomes" id="UP000516357">
    <property type="component" value="Segment"/>
</dbReference>
<evidence type="ECO:0000313" key="5">
    <source>
        <dbReference type="Proteomes" id="UP000516443"/>
    </source>
</evidence>
<comment type="function">
    <text evidence="1">Hexon-linking protein-C: Structural component of the virion that acts as a cement protein on the capsid interior and which glue the peripentonal hexons and group-of-nine hexons together.</text>
</comment>
<feature type="modified residue" description="Phosphothreonine; by host" evidence="1">
    <location>
        <position position="65"/>
    </location>
</feature>
<proteinExistence type="evidence at transcript level"/>
<feature type="chain" id="PRO_5042635416" description="Pre-hexon-linking protein VIII" evidence="1">
    <location>
        <begin position="1"/>
        <end position="221"/>
    </location>
</feature>
<evidence type="ECO:0000313" key="3">
    <source>
        <dbReference type="EMBL" id="QNQ79258.1"/>
    </source>
</evidence>
<sequence>MALAKEIPTPYVWSYQPQMGVAAGASQDYSTQINWLSAGPRMAQTVFALRDQRNRVLTAEAHGQTPRPVVNPASWPAAALSHEPPPPTLLTLPRNEPTEHAMTDAGYQIAGGAAPWSGVKTGSFCGRGLQLAEPPTTAIYPSGLFQLAGGSASSFDHQAARTLLLESAPSVPRYGGIGARQFLKEFTPAVYTQPYSGPPNTFPDYFCFNYDSVSNSVDGYS</sequence>
<keyword evidence="1" id="KW-0597">Phosphoprotein</keyword>
<dbReference type="EMBL" id="MN411632">
    <property type="protein sequence ID" value="QNQ79223.1"/>
    <property type="molecule type" value="Genomic_DNA"/>
</dbReference>
<keyword evidence="1" id="KW-0426">Late protein</keyword>
<name>A0A7H0S584_9ADEN</name>
<evidence type="ECO:0000313" key="2">
    <source>
        <dbReference type="EMBL" id="QNQ79223.1"/>
    </source>
</evidence>
<accession>A0A7H0S584</accession>
<dbReference type="Pfam" id="PF01310">
    <property type="entry name" value="Adeno_PVIII"/>
    <property type="match status" value="1"/>
</dbReference>
<reference evidence="4 5" key="1">
    <citation type="submission" date="2019-09" db="EMBL/GenBank/DDBJ databases">
        <title>Genome sequence of porcine adenovirus 4 strain Kasza: fibre comparable to that of strain NADC-1, including a longer RGD-containing and a galectin domains.</title>
        <authorList>
            <person name="Papp T."/>
            <person name="Custers J."/>
            <person name="Harrach B."/>
        </authorList>
    </citation>
    <scope>NUCLEOTIDE SEQUENCE [LARGE SCALE GENOMIC DNA]</scope>
    <source>
        <strain evidence="2 5">Kasza_vL</strain>
        <strain evidence="3 4">Kasza_vS</strain>
    </source>
</reference>
<comment type="subcellular location">
    <molecule>Pre-hexon-linking protein VIII</molecule>
    <subcellularLocation>
        <location evidence="1">Host nucleus</location>
    </subcellularLocation>
</comment>
<comment type="similarity">
    <text evidence="1">Belongs to the adenoviridae hexon-linking protein family.</text>
</comment>
<dbReference type="GO" id="GO:0031423">
    <property type="term" value="F:hexon binding"/>
    <property type="evidence" value="ECO:0007669"/>
    <property type="project" value="InterPro"/>
</dbReference>
<comment type="miscellaneous">
    <text evidence="1">All late proteins expressed from the major late promoter are produced by alternative splicing and alternative polyadenylation of the same gene giving rise to non-overlapping ORFs. A leader sequence is present in the N-terminus of all these mRNAs and is recognized by the viral shutoff protein to provide expression although conventional translation via ribosome scanning from the cap has been shut off in the host cell.</text>
</comment>
<comment type="function">
    <text evidence="1">Hexon-linking protein-N: Structural component of the virion that acts as a cement protein on the capsid interior and which glue the peripentonal hexons and group-of-nine hexons together.</text>
</comment>
<dbReference type="InterPro" id="IPR000646">
    <property type="entry name" value="Adeno_PVIII"/>
</dbReference>
<comment type="caution">
    <text evidence="1">Lacks conserved residue(s) required for the propagation of feature annotation.</text>
</comment>
<feature type="peptide" id="PRO_5042635415" description="Hexon-linking protein-C" evidence="1">
    <location>
        <begin position="151"/>
        <end position="221"/>
    </location>
</feature>
<keyword evidence="1" id="KW-0167">Capsid protein</keyword>
<feature type="site" description="Cleavage; by viral protease" evidence="1">
    <location>
        <begin position="112"/>
        <end position="113"/>
    </location>
</feature>
<feature type="peptide" id="PRO_5042635417" description="Hexon-linking protein-N" evidence="1">
    <location>
        <begin position="1"/>
        <end position="112"/>
    </location>
</feature>
<dbReference type="Gene3D" id="6.10.250.1460">
    <property type="match status" value="1"/>
</dbReference>
<gene>
    <name evidence="1" type="primary">L4</name>
</gene>
<feature type="site" description="Cleavage; by viral protease" evidence="1">
    <location>
        <begin position="150"/>
        <end position="151"/>
    </location>
</feature>
<comment type="induction">
    <text evidence="1">Expressed in the late phase of the viral replicative cycle.</text>
</comment>
<dbReference type="EMBL" id="MN411633">
    <property type="protein sequence ID" value="QNQ79258.1"/>
    <property type="molecule type" value="Genomic_DNA"/>
</dbReference>
<comment type="PTM">
    <text evidence="1">Cleaved by the viral protease during virion maturation. May cause the middle segment to be shed from the capsid.</text>
</comment>
<comment type="subcellular location">
    <molecule>Hexon-linking protein-N</molecule>
    <subcellularLocation>
        <location evidence="1">Virion</location>
    </subcellularLocation>
    <text evidence="1">Located on the inner side of the capsid shell. Present in 120 copies per virion.</text>
</comment>
<dbReference type="GO" id="GO:0019028">
    <property type="term" value="C:viral capsid"/>
    <property type="evidence" value="ECO:0007669"/>
    <property type="project" value="UniProtKB-UniRule"/>
</dbReference>
<dbReference type="Proteomes" id="UP000516443">
    <property type="component" value="Segment"/>
</dbReference>
<evidence type="ECO:0000313" key="4">
    <source>
        <dbReference type="Proteomes" id="UP000516357"/>
    </source>
</evidence>
<comment type="subunit">
    <text evidence="1">Interacts with the peripentonal hexons as well as the hexons in the facets. Part of a complex composed of the core-capsid bridging protein, the endosome lysis protein VI and the hexon-linking protein VIII; these interactions bridge the virus core to the capsid.</text>
</comment>
<organism evidence="3 4">
    <name type="scientific">Mastadenovirus porcusquartum</name>
    <dbReference type="NCBI Taxonomy" id="3241439"/>
    <lineage>
        <taxon>Viruses</taxon>
        <taxon>Varidnaviria</taxon>
        <taxon>Bamfordvirae</taxon>
        <taxon>Preplasmiviricota</taxon>
        <taxon>Polisuviricotina</taxon>
        <taxon>Pharingeaviricetes</taxon>
        <taxon>Rowavirales</taxon>
        <taxon>Adenoviridae</taxon>
        <taxon>Mastadenovirus</taxon>
    </lineage>
</organism>
<evidence type="ECO:0000256" key="1">
    <source>
        <dbReference type="HAMAP-Rule" id="MF_04049"/>
    </source>
</evidence>
<keyword evidence="1" id="KW-1048">Host nucleus</keyword>
<keyword evidence="1" id="KW-0946">Virion</keyword>
<dbReference type="HAMAP" id="MF_04049">
    <property type="entry name" value="ADV_CAP8"/>
    <property type="match status" value="1"/>
</dbReference>
<dbReference type="GO" id="GO:0042025">
    <property type="term" value="C:host cell nucleus"/>
    <property type="evidence" value="ECO:0007669"/>
    <property type="project" value="UniProtKB-SubCell"/>
</dbReference>
<protein>
    <recommendedName>
        <fullName evidence="1">Pre-hexon-linking protein VIII</fullName>
    </recommendedName>
    <alternativeName>
        <fullName evidence="1">Pre-protein VIII</fullName>
        <shortName evidence="1">pVIII</shortName>
    </alternativeName>
    <component>
        <recommendedName>
            <fullName evidence="1">Hexon-linking protein-N</fullName>
        </recommendedName>
        <alternativeName>
            <fullName evidence="1">12.1 kDa protein VIII</fullName>
        </alternativeName>
        <alternativeName>
            <fullName evidence="1">Protein VIII-N</fullName>
        </alternativeName>
    </component>
    <component>
        <recommendedName>
            <fullName evidence="1">Hexon-linking protein-C</fullName>
        </recommendedName>
        <alternativeName>
            <fullName evidence="1">7.6 kDa protein VIII</fullName>
        </alternativeName>
        <alternativeName>
            <fullName evidence="1">Protein VIII-C</fullName>
        </alternativeName>
    </component>
</protein>
<comment type="subcellular location">
    <molecule>Hexon-linking protein-C</molecule>
    <subcellularLocation>
        <location evidence="1">Virion</location>
    </subcellularLocation>
    <text evidence="1">Located on the inner side of the capsid shell. Present in 120 copies per virion.</text>
</comment>